<protein>
    <submittedName>
        <fullName evidence="1">Uncharacterized protein</fullName>
    </submittedName>
</protein>
<sequence>MRQPSTPPLLIFGRMICFIKHCLNKGKNIHPNELSQD</sequence>
<accession>A0ABR9EB51</accession>
<evidence type="ECO:0000313" key="2">
    <source>
        <dbReference type="Proteomes" id="UP000615755"/>
    </source>
</evidence>
<name>A0ABR9EB51_9GAMM</name>
<proteinExistence type="predicted"/>
<reference evidence="1 2" key="1">
    <citation type="submission" date="2015-03" db="EMBL/GenBank/DDBJ databases">
        <title>Genome sequence of Pseudoalteromonas aurantia.</title>
        <authorList>
            <person name="Xie B.-B."/>
            <person name="Rong J.-C."/>
            <person name="Qin Q.-L."/>
            <person name="Zhang Y.-Z."/>
        </authorList>
    </citation>
    <scope>NUCLEOTIDE SEQUENCE [LARGE SCALE GENOMIC DNA]</scope>
    <source>
        <strain evidence="1 2">208</strain>
    </source>
</reference>
<comment type="caution">
    <text evidence="1">The sequence shown here is derived from an EMBL/GenBank/DDBJ whole genome shotgun (WGS) entry which is preliminary data.</text>
</comment>
<dbReference type="EMBL" id="AQGV01000012">
    <property type="protein sequence ID" value="MBE0368047.1"/>
    <property type="molecule type" value="Genomic_DNA"/>
</dbReference>
<dbReference type="Proteomes" id="UP000615755">
    <property type="component" value="Unassembled WGS sequence"/>
</dbReference>
<gene>
    <name evidence="1" type="ORF">PAUR_a1562</name>
</gene>
<evidence type="ECO:0000313" key="1">
    <source>
        <dbReference type="EMBL" id="MBE0368047.1"/>
    </source>
</evidence>
<keyword evidence="2" id="KW-1185">Reference proteome</keyword>
<organism evidence="1 2">
    <name type="scientific">Pseudoalteromonas aurantia 208</name>
    <dbReference type="NCBI Taxonomy" id="1314867"/>
    <lineage>
        <taxon>Bacteria</taxon>
        <taxon>Pseudomonadati</taxon>
        <taxon>Pseudomonadota</taxon>
        <taxon>Gammaproteobacteria</taxon>
        <taxon>Alteromonadales</taxon>
        <taxon>Pseudoalteromonadaceae</taxon>
        <taxon>Pseudoalteromonas</taxon>
    </lineage>
</organism>